<dbReference type="Proteomes" id="UP000324222">
    <property type="component" value="Unassembled WGS sequence"/>
</dbReference>
<keyword evidence="2" id="KW-1185">Reference proteome</keyword>
<evidence type="ECO:0000313" key="1">
    <source>
        <dbReference type="EMBL" id="MPC89744.1"/>
    </source>
</evidence>
<comment type="caution">
    <text evidence="1">The sequence shown here is derived from an EMBL/GenBank/DDBJ whole genome shotgun (WGS) entry which is preliminary data.</text>
</comment>
<protein>
    <submittedName>
        <fullName evidence="1">Uncharacterized protein</fullName>
    </submittedName>
</protein>
<sequence>MPCFQFGISEKRLSIHINISPLKHIHRFIHCTCEDENYYLRTGDLPPHILDQAIRKGHLGDVMLNGDVPICKVGAGT</sequence>
<proteinExistence type="predicted"/>
<reference evidence="1 2" key="1">
    <citation type="submission" date="2019-05" db="EMBL/GenBank/DDBJ databases">
        <title>Another draft genome of Portunus trituberculatus and its Hox gene families provides insights of decapod evolution.</title>
        <authorList>
            <person name="Jeong J.-H."/>
            <person name="Song I."/>
            <person name="Kim S."/>
            <person name="Choi T."/>
            <person name="Kim D."/>
            <person name="Ryu S."/>
            <person name="Kim W."/>
        </authorList>
    </citation>
    <scope>NUCLEOTIDE SEQUENCE [LARGE SCALE GENOMIC DNA]</scope>
    <source>
        <tissue evidence="1">Muscle</tissue>
    </source>
</reference>
<dbReference type="AlphaFoldDB" id="A0A5B7JBL8"/>
<dbReference type="OrthoDB" id="250836at2759"/>
<gene>
    <name evidence="1" type="ORF">E2C01_084703</name>
</gene>
<dbReference type="EMBL" id="VSRR010082028">
    <property type="protein sequence ID" value="MPC89744.1"/>
    <property type="molecule type" value="Genomic_DNA"/>
</dbReference>
<organism evidence="1 2">
    <name type="scientific">Portunus trituberculatus</name>
    <name type="common">Swimming crab</name>
    <name type="synonym">Neptunus trituberculatus</name>
    <dbReference type="NCBI Taxonomy" id="210409"/>
    <lineage>
        <taxon>Eukaryota</taxon>
        <taxon>Metazoa</taxon>
        <taxon>Ecdysozoa</taxon>
        <taxon>Arthropoda</taxon>
        <taxon>Crustacea</taxon>
        <taxon>Multicrustacea</taxon>
        <taxon>Malacostraca</taxon>
        <taxon>Eumalacostraca</taxon>
        <taxon>Eucarida</taxon>
        <taxon>Decapoda</taxon>
        <taxon>Pleocyemata</taxon>
        <taxon>Brachyura</taxon>
        <taxon>Eubrachyura</taxon>
        <taxon>Portunoidea</taxon>
        <taxon>Portunidae</taxon>
        <taxon>Portuninae</taxon>
        <taxon>Portunus</taxon>
    </lineage>
</organism>
<accession>A0A5B7JBL8</accession>
<evidence type="ECO:0000313" key="2">
    <source>
        <dbReference type="Proteomes" id="UP000324222"/>
    </source>
</evidence>
<name>A0A5B7JBL8_PORTR</name>